<evidence type="ECO:0000256" key="1">
    <source>
        <dbReference type="ARBA" id="ARBA00023002"/>
    </source>
</evidence>
<keyword evidence="5" id="KW-1185">Reference proteome</keyword>
<dbReference type="GO" id="GO:0016616">
    <property type="term" value="F:oxidoreductase activity, acting on the CH-OH group of donors, NAD or NADP as acceptor"/>
    <property type="evidence" value="ECO:0007669"/>
    <property type="project" value="InterPro"/>
</dbReference>
<accession>A0A9E2W5L6</accession>
<dbReference type="Pfam" id="PF02737">
    <property type="entry name" value="3HCDH_N"/>
    <property type="match status" value="1"/>
</dbReference>
<evidence type="ECO:0000259" key="3">
    <source>
        <dbReference type="Pfam" id="PF02737"/>
    </source>
</evidence>
<dbReference type="Pfam" id="PF00725">
    <property type="entry name" value="3HCDH"/>
    <property type="match status" value="1"/>
</dbReference>
<organism evidence="4 5">
    <name type="scientific">Pinibacter aurantiacus</name>
    <dbReference type="NCBI Taxonomy" id="2851599"/>
    <lineage>
        <taxon>Bacteria</taxon>
        <taxon>Pseudomonadati</taxon>
        <taxon>Bacteroidota</taxon>
        <taxon>Chitinophagia</taxon>
        <taxon>Chitinophagales</taxon>
        <taxon>Chitinophagaceae</taxon>
        <taxon>Pinibacter</taxon>
    </lineage>
</organism>
<evidence type="ECO:0000313" key="5">
    <source>
        <dbReference type="Proteomes" id="UP000812270"/>
    </source>
</evidence>
<dbReference type="InterPro" id="IPR006108">
    <property type="entry name" value="3HC_DH_C"/>
</dbReference>
<dbReference type="PANTHER" id="PTHR48075">
    <property type="entry name" value="3-HYDROXYACYL-COA DEHYDROGENASE FAMILY PROTEIN"/>
    <property type="match status" value="1"/>
</dbReference>
<sequence>MDKYYERLPVLIWGKGKLSHSIAVCMLQAGCWVTMITEDEQAADCIQQHCNDAYKATGQRIATDRLMIKAKPCDDKKYGVAIIITGEDVSEKKTAICALERMVGEEAIIAINMESIALQELQKDCSQPERLMGLNWTEPAHTTRFLEIITNDLTNKVLTANLLNIAKKHWNKDPYLIWGEVSVRAKMLYAMAREAFYLVHNGYASIEDVDRACRNDAGYYLPFAGNFRYMDLMGTYAYGLVMKDLNRELSRSSKAPAFFQEIMGQGGLGMENGFGFYEYDKNVVEKWKEIAGKFSHEVQHIIRKYPFGENG</sequence>
<dbReference type="Proteomes" id="UP000812270">
    <property type="component" value="Unassembled WGS sequence"/>
</dbReference>
<dbReference type="GO" id="GO:0070403">
    <property type="term" value="F:NAD+ binding"/>
    <property type="evidence" value="ECO:0007669"/>
    <property type="project" value="InterPro"/>
</dbReference>
<protein>
    <submittedName>
        <fullName evidence="4">3-hydroxyacyl-CoA dehydrogenase</fullName>
    </submittedName>
</protein>
<keyword evidence="1" id="KW-0560">Oxidoreductase</keyword>
<feature type="domain" description="3-hydroxyacyl-CoA dehydrogenase C-terminal" evidence="2">
    <location>
        <begin position="186"/>
        <end position="279"/>
    </location>
</feature>
<name>A0A9E2W5L6_9BACT</name>
<dbReference type="InterPro" id="IPR006176">
    <property type="entry name" value="3-OHacyl-CoA_DH_NAD-bd"/>
</dbReference>
<dbReference type="EMBL" id="JAHSPG010000014">
    <property type="protein sequence ID" value="MBV4359014.1"/>
    <property type="molecule type" value="Genomic_DNA"/>
</dbReference>
<dbReference type="PANTHER" id="PTHR48075:SF5">
    <property type="entry name" value="3-HYDROXYBUTYRYL-COA DEHYDROGENASE"/>
    <property type="match status" value="1"/>
</dbReference>
<dbReference type="AlphaFoldDB" id="A0A9E2W5L6"/>
<dbReference type="GO" id="GO:0006631">
    <property type="term" value="P:fatty acid metabolic process"/>
    <property type="evidence" value="ECO:0007669"/>
    <property type="project" value="InterPro"/>
</dbReference>
<dbReference type="RefSeq" id="WP_217792840.1">
    <property type="nucleotide sequence ID" value="NZ_JAHSPG010000014.1"/>
</dbReference>
<evidence type="ECO:0000313" key="4">
    <source>
        <dbReference type="EMBL" id="MBV4359014.1"/>
    </source>
</evidence>
<reference evidence="4" key="1">
    <citation type="submission" date="2021-06" db="EMBL/GenBank/DDBJ databases">
        <authorList>
            <person name="Huq M.A."/>
        </authorList>
    </citation>
    <scope>NUCLEOTIDE SEQUENCE</scope>
    <source>
        <strain evidence="4">MAH-26</strain>
    </source>
</reference>
<gene>
    <name evidence="4" type="ORF">KTO63_17735</name>
</gene>
<proteinExistence type="predicted"/>
<comment type="caution">
    <text evidence="4">The sequence shown here is derived from an EMBL/GenBank/DDBJ whole genome shotgun (WGS) entry which is preliminary data.</text>
</comment>
<evidence type="ECO:0000259" key="2">
    <source>
        <dbReference type="Pfam" id="PF00725"/>
    </source>
</evidence>
<feature type="domain" description="3-hydroxyacyl-CoA dehydrogenase NAD binding" evidence="3">
    <location>
        <begin position="10"/>
        <end position="174"/>
    </location>
</feature>